<dbReference type="GO" id="GO:0005737">
    <property type="term" value="C:cytoplasm"/>
    <property type="evidence" value="ECO:0007669"/>
    <property type="project" value="UniProtKB-SubCell"/>
</dbReference>
<keyword evidence="2 9" id="KW-0963">Cytoplasm</keyword>
<evidence type="ECO:0000256" key="9">
    <source>
        <dbReference type="HAMAP-Rule" id="MF_01808"/>
    </source>
</evidence>
<dbReference type="PROSITE" id="PS51898">
    <property type="entry name" value="TYR_RECOMBINASE"/>
    <property type="match status" value="1"/>
</dbReference>
<evidence type="ECO:0000256" key="2">
    <source>
        <dbReference type="ARBA" id="ARBA00022490"/>
    </source>
</evidence>
<dbReference type="CDD" id="cd00798">
    <property type="entry name" value="INT_XerDC_C"/>
    <property type="match status" value="1"/>
</dbReference>
<dbReference type="NCBIfam" id="NF001399">
    <property type="entry name" value="PRK00283.1"/>
    <property type="match status" value="1"/>
</dbReference>
<keyword evidence="11" id="KW-0732">Signal</keyword>
<keyword evidence="4 9" id="KW-0159">Chromosome partition</keyword>
<evidence type="ECO:0000256" key="1">
    <source>
        <dbReference type="ARBA" id="ARBA00004496"/>
    </source>
</evidence>
<dbReference type="GO" id="GO:0006313">
    <property type="term" value="P:DNA transposition"/>
    <property type="evidence" value="ECO:0007669"/>
    <property type="project" value="UniProtKB-UniRule"/>
</dbReference>
<dbReference type="PROSITE" id="PS51900">
    <property type="entry name" value="CB"/>
    <property type="match status" value="1"/>
</dbReference>
<feature type="region of interest" description="Disordered" evidence="10">
    <location>
        <begin position="24"/>
        <end position="51"/>
    </location>
</feature>
<feature type="active site" evidence="9">
    <location>
        <position position="299"/>
    </location>
</feature>
<comment type="similarity">
    <text evidence="9">Belongs to the 'phage' integrase family. XerC subfamily.</text>
</comment>
<evidence type="ECO:0000313" key="15">
    <source>
        <dbReference type="Proteomes" id="UP000005332"/>
    </source>
</evidence>
<dbReference type="GO" id="GO:0007059">
    <property type="term" value="P:chromosome segregation"/>
    <property type="evidence" value="ECO:0007669"/>
    <property type="project" value="UniProtKB-UniRule"/>
</dbReference>
<dbReference type="InterPro" id="IPR010998">
    <property type="entry name" value="Integrase_recombinase_N"/>
</dbReference>
<dbReference type="InterPro" id="IPR004107">
    <property type="entry name" value="Integrase_SAM-like_N"/>
</dbReference>
<evidence type="ECO:0000256" key="5">
    <source>
        <dbReference type="ARBA" id="ARBA00022908"/>
    </source>
</evidence>
<evidence type="ECO:0000259" key="13">
    <source>
        <dbReference type="PROSITE" id="PS51900"/>
    </source>
</evidence>
<organism evidence="14 15">
    <name type="scientific">Cutibacterium avidum ATCC 25577</name>
    <dbReference type="NCBI Taxonomy" id="997355"/>
    <lineage>
        <taxon>Bacteria</taxon>
        <taxon>Bacillati</taxon>
        <taxon>Actinomycetota</taxon>
        <taxon>Actinomycetes</taxon>
        <taxon>Propionibacteriales</taxon>
        <taxon>Propionibacteriaceae</taxon>
        <taxon>Cutibacterium</taxon>
    </lineage>
</organism>
<feature type="domain" description="Tyr recombinase" evidence="12">
    <location>
        <begin position="157"/>
        <end position="344"/>
    </location>
</feature>
<dbReference type="GO" id="GO:0009037">
    <property type="term" value="F:tyrosine-based site-specific recombinase activity"/>
    <property type="evidence" value="ECO:0007669"/>
    <property type="project" value="UniProtKB-UniRule"/>
</dbReference>
<evidence type="ECO:0000256" key="10">
    <source>
        <dbReference type="SAM" id="MobiDB-lite"/>
    </source>
</evidence>
<evidence type="ECO:0000256" key="8">
    <source>
        <dbReference type="ARBA" id="ARBA00023306"/>
    </source>
</evidence>
<dbReference type="EMBL" id="AGBA01000003">
    <property type="protein sequence ID" value="EGY79082.1"/>
    <property type="molecule type" value="Genomic_DNA"/>
</dbReference>
<sequence>MIKPIAGVLLVAVLLPLRSPFLSACPPRHPDSDRPQWESMNPRPDSPRLPSALSVPIEDFSDHLATLHRSPNTIRGYRADLTDLMEHVHDHGVNSIGHINTARVRAWLADTRLAGATAATMQRRWSAARVFFRWASNEGLIDGDPTTALSSAKAPKRLPTTLGVEQARHILDDAVAEARSDESPQGARDAAILEVLYGGGLRVGELCGLDLGDVDRSRQTVRVTGKGNKQRTVPMGGPALRAVDEWLGRRQEWVCSTSGRALFLGTRGGRIDQRVVRRIVHTHLRAEPDSPDLGPHGLRHAMATHLLEGGADLRTVQDMLGHESLATTQIYTHVSTERLRTAFRQAHPRA</sequence>
<dbReference type="InterPro" id="IPR023009">
    <property type="entry name" value="Tyrosine_recombinase_XerC/XerD"/>
</dbReference>
<feature type="active site" description="O-(3'-phospho-DNA)-tyrosine intermediate" evidence="9">
    <location>
        <position position="331"/>
    </location>
</feature>
<dbReference type="InterPro" id="IPR011010">
    <property type="entry name" value="DNA_brk_join_enz"/>
</dbReference>
<feature type="active site" evidence="9">
    <location>
        <position position="296"/>
    </location>
</feature>
<dbReference type="SUPFAM" id="SSF56349">
    <property type="entry name" value="DNA breaking-rejoining enzymes"/>
    <property type="match status" value="1"/>
</dbReference>
<comment type="subcellular location">
    <subcellularLocation>
        <location evidence="1 9">Cytoplasm</location>
    </subcellularLocation>
</comment>
<dbReference type="InterPro" id="IPR050090">
    <property type="entry name" value="Tyrosine_recombinase_XerCD"/>
</dbReference>
<feature type="domain" description="Core-binding (CB)" evidence="13">
    <location>
        <begin position="51"/>
        <end position="136"/>
    </location>
</feature>
<keyword evidence="5 9" id="KW-0229">DNA integration</keyword>
<name>G4CUE1_9ACTN</name>
<gene>
    <name evidence="14" type="primary">xerD</name>
    <name evidence="9" type="synonym">xerC</name>
    <name evidence="14" type="ORF">HMPREF9153_0147</name>
</gene>
<dbReference type="InterPro" id="IPR013762">
    <property type="entry name" value="Integrase-like_cat_sf"/>
</dbReference>
<feature type="chain" id="PRO_5003462479" description="Tyrosine recombinase XerC" evidence="11">
    <location>
        <begin position="25"/>
        <end position="350"/>
    </location>
</feature>
<dbReference type="InterPro" id="IPR044068">
    <property type="entry name" value="CB"/>
</dbReference>
<dbReference type="GO" id="GO:0003677">
    <property type="term" value="F:DNA binding"/>
    <property type="evidence" value="ECO:0007669"/>
    <property type="project" value="UniProtKB-UniRule"/>
</dbReference>
<dbReference type="InterPro" id="IPR002104">
    <property type="entry name" value="Integrase_catalytic"/>
</dbReference>
<proteinExistence type="inferred from homology"/>
<reference evidence="14 15" key="1">
    <citation type="submission" date="2011-06" db="EMBL/GenBank/DDBJ databases">
        <authorList>
            <person name="Muzny D."/>
            <person name="Qin X."/>
            <person name="Deng J."/>
            <person name="Jiang H."/>
            <person name="Liu Y."/>
            <person name="Qu J."/>
            <person name="Song X.-Z."/>
            <person name="Zhang L."/>
            <person name="Thornton R."/>
            <person name="Coyle M."/>
            <person name="Francisco L."/>
            <person name="Jackson L."/>
            <person name="Javaid M."/>
            <person name="Korchina V."/>
            <person name="Kovar C."/>
            <person name="Mata R."/>
            <person name="Mathew T."/>
            <person name="Ngo R."/>
            <person name="Nguyen L."/>
            <person name="Nguyen N."/>
            <person name="Okwuonu G."/>
            <person name="Ongeri F."/>
            <person name="Pham C."/>
            <person name="Simmons D."/>
            <person name="Wilczek-Boney K."/>
            <person name="Hale W."/>
            <person name="Jakkamsetti A."/>
            <person name="Pham P."/>
            <person name="Ruth R."/>
            <person name="San Lucas F."/>
            <person name="Warren J."/>
            <person name="Zhang J."/>
            <person name="Zhao Z."/>
            <person name="Zhou C."/>
            <person name="Zhu D."/>
            <person name="Lee S."/>
            <person name="Bess C."/>
            <person name="Blankenburg K."/>
            <person name="Forbes L."/>
            <person name="Fu Q."/>
            <person name="Gubbala S."/>
            <person name="Hirani K."/>
            <person name="Jayaseelan J.C."/>
            <person name="Lara F."/>
            <person name="Munidasa M."/>
            <person name="Palculict T."/>
            <person name="Patil S."/>
            <person name="Pu L.-L."/>
            <person name="Saada N."/>
            <person name="Tang L."/>
            <person name="Weissenberger G."/>
            <person name="Zhu Y."/>
            <person name="Hemphill L."/>
            <person name="Shang Y."/>
            <person name="Youmans B."/>
            <person name="Ayvaz T."/>
            <person name="Ross M."/>
            <person name="Santibanez J."/>
            <person name="Aqrawi P."/>
            <person name="Gross S."/>
            <person name="Joshi V."/>
            <person name="Fowler G."/>
            <person name="Nazareth L."/>
            <person name="Reid J."/>
            <person name="Worley K."/>
            <person name="Petrosino J."/>
            <person name="Highlander S."/>
            <person name="Gibbs R."/>
        </authorList>
    </citation>
    <scope>NUCLEOTIDE SEQUENCE [LARGE SCALE GENOMIC DNA]</scope>
    <source>
        <strain evidence="14 15">ATCC 25577</strain>
    </source>
</reference>
<evidence type="ECO:0000256" key="4">
    <source>
        <dbReference type="ARBA" id="ARBA00022829"/>
    </source>
</evidence>
<comment type="function">
    <text evidence="9">Site-specific tyrosine recombinase, which acts by catalyzing the cutting and rejoining of the recombining DNA molecules. The XerC-XerD complex is essential to convert dimers of the bacterial chromosome into monomers to permit their segregation at cell division. It also contributes to the segregational stability of plasmids.</text>
</comment>
<feature type="active site" evidence="9">
    <location>
        <position position="322"/>
    </location>
</feature>
<dbReference type="Gene3D" id="1.10.150.130">
    <property type="match status" value="1"/>
</dbReference>
<keyword evidence="6 9" id="KW-0238">DNA-binding</keyword>
<comment type="caution">
    <text evidence="14">The sequence shown here is derived from an EMBL/GenBank/DDBJ whole genome shotgun (WGS) entry which is preliminary data.</text>
</comment>
<dbReference type="AlphaFoldDB" id="G4CUE1"/>
<keyword evidence="15" id="KW-1185">Reference proteome</keyword>
<dbReference type="PANTHER" id="PTHR30349">
    <property type="entry name" value="PHAGE INTEGRASE-RELATED"/>
    <property type="match status" value="1"/>
</dbReference>
<dbReference type="Gene3D" id="1.10.443.10">
    <property type="entry name" value="Intergrase catalytic core"/>
    <property type="match status" value="1"/>
</dbReference>
<evidence type="ECO:0000313" key="14">
    <source>
        <dbReference type="EMBL" id="EGY79082.1"/>
    </source>
</evidence>
<comment type="subunit">
    <text evidence="9">Forms a cyclic heterotetrameric complex composed of two molecules of XerC and two molecules of XerD.</text>
</comment>
<keyword evidence="3 9" id="KW-0132">Cell division</keyword>
<dbReference type="PATRIC" id="fig|997355.3.peg.147"/>
<dbReference type="HOGENOM" id="CLU_027562_9_0_11"/>
<accession>G4CUE1</accession>
<evidence type="ECO:0000256" key="11">
    <source>
        <dbReference type="SAM" id="SignalP"/>
    </source>
</evidence>
<evidence type="ECO:0000259" key="12">
    <source>
        <dbReference type="PROSITE" id="PS51898"/>
    </source>
</evidence>
<evidence type="ECO:0000256" key="6">
    <source>
        <dbReference type="ARBA" id="ARBA00023125"/>
    </source>
</evidence>
<feature type="active site" evidence="9">
    <location>
        <position position="226"/>
    </location>
</feature>
<evidence type="ECO:0000256" key="3">
    <source>
        <dbReference type="ARBA" id="ARBA00022618"/>
    </source>
</evidence>
<dbReference type="HAMAP" id="MF_01808">
    <property type="entry name" value="Recomb_XerC_XerD"/>
    <property type="match status" value="1"/>
</dbReference>
<dbReference type="PANTHER" id="PTHR30349:SF77">
    <property type="entry name" value="TYROSINE RECOMBINASE XERC"/>
    <property type="match status" value="1"/>
</dbReference>
<dbReference type="GO" id="GO:0051301">
    <property type="term" value="P:cell division"/>
    <property type="evidence" value="ECO:0007669"/>
    <property type="project" value="UniProtKB-KW"/>
</dbReference>
<keyword evidence="7 9" id="KW-0233">DNA recombination</keyword>
<protein>
    <recommendedName>
        <fullName evidence="9">Tyrosine recombinase XerC</fullName>
    </recommendedName>
</protein>
<dbReference type="Proteomes" id="UP000005332">
    <property type="component" value="Unassembled WGS sequence"/>
</dbReference>
<evidence type="ECO:0000256" key="7">
    <source>
        <dbReference type="ARBA" id="ARBA00023172"/>
    </source>
</evidence>
<keyword evidence="8 9" id="KW-0131">Cell cycle</keyword>
<dbReference type="Pfam" id="PF02899">
    <property type="entry name" value="Phage_int_SAM_1"/>
    <property type="match status" value="1"/>
</dbReference>
<dbReference type="Pfam" id="PF00589">
    <property type="entry name" value="Phage_integrase"/>
    <property type="match status" value="1"/>
</dbReference>
<feature type="signal peptide" evidence="11">
    <location>
        <begin position="1"/>
        <end position="24"/>
    </location>
</feature>
<feature type="active site" evidence="9">
    <location>
        <position position="202"/>
    </location>
</feature>